<dbReference type="Gene3D" id="3.30.1830.10">
    <property type="entry name" value="YehR-like"/>
    <property type="match status" value="1"/>
</dbReference>
<evidence type="ECO:0008006" key="4">
    <source>
        <dbReference type="Google" id="ProtNLM"/>
    </source>
</evidence>
<evidence type="ECO:0000256" key="1">
    <source>
        <dbReference type="SAM" id="SignalP"/>
    </source>
</evidence>
<keyword evidence="3" id="KW-1185">Reference proteome</keyword>
<dbReference type="PIRSF" id="PIRSF006187">
    <property type="entry name" value="DUF1307"/>
    <property type="match status" value="1"/>
</dbReference>
<dbReference type="Proteomes" id="UP000195043">
    <property type="component" value="Unassembled WGS sequence"/>
</dbReference>
<proteinExistence type="predicted"/>
<comment type="caution">
    <text evidence="2">The sequence shown here is derived from an EMBL/GenBank/DDBJ whole genome shotgun (WGS) entry which is preliminary data.</text>
</comment>
<name>A0A242A912_9ENTE</name>
<dbReference type="RefSeq" id="WP_086275549.1">
    <property type="nucleotide sequence ID" value="NZ_NGKU01000001.1"/>
</dbReference>
<keyword evidence="1" id="KW-0732">Signal</keyword>
<reference evidence="2 3" key="1">
    <citation type="submission" date="2017-05" db="EMBL/GenBank/DDBJ databases">
        <title>The Genome Sequence of Enterococcus sp. 8G7_MSG3316.</title>
        <authorList>
            <consortium name="The Broad Institute Genomics Platform"/>
            <consortium name="The Broad Institute Genomic Center for Infectious Diseases"/>
            <person name="Earl A."/>
            <person name="Manson A."/>
            <person name="Schwartman J."/>
            <person name="Gilmore M."/>
            <person name="Abouelleil A."/>
            <person name="Cao P."/>
            <person name="Chapman S."/>
            <person name="Cusick C."/>
            <person name="Shea T."/>
            <person name="Young S."/>
            <person name="Neafsey D."/>
            <person name="Nusbaum C."/>
            <person name="Birren B."/>
        </authorList>
    </citation>
    <scope>NUCLEOTIDE SEQUENCE [LARGE SCALE GENOMIC DNA]</scope>
    <source>
        <strain evidence="2 3">8G7_MSG3316</strain>
    </source>
</reference>
<feature type="chain" id="PRO_5038596934" description="YehR like protein" evidence="1">
    <location>
        <begin position="25"/>
        <end position="154"/>
    </location>
</feature>
<dbReference type="InterPro" id="IPR009736">
    <property type="entry name" value="DUF1307"/>
</dbReference>
<evidence type="ECO:0000313" key="3">
    <source>
        <dbReference type="Proteomes" id="UP000195043"/>
    </source>
</evidence>
<dbReference type="EMBL" id="NGKU01000001">
    <property type="protein sequence ID" value="OTN77537.1"/>
    <property type="molecule type" value="Genomic_DNA"/>
</dbReference>
<protein>
    <recommendedName>
        <fullName evidence="4">YehR like protein</fullName>
    </recommendedName>
</protein>
<accession>A0A242A912</accession>
<dbReference type="InterPro" id="IPR036699">
    <property type="entry name" value="YehR-like_sf"/>
</dbReference>
<dbReference type="SUPFAM" id="SSF160704">
    <property type="entry name" value="YehR-like"/>
    <property type="match status" value="1"/>
</dbReference>
<feature type="signal peptide" evidence="1">
    <location>
        <begin position="1"/>
        <end position="24"/>
    </location>
</feature>
<organism evidence="2 3">
    <name type="scientific">Candidatus Enterococcus testudinis</name>
    <dbReference type="NCBI Taxonomy" id="1834191"/>
    <lineage>
        <taxon>Bacteria</taxon>
        <taxon>Bacillati</taxon>
        <taxon>Bacillota</taxon>
        <taxon>Bacilli</taxon>
        <taxon>Lactobacillales</taxon>
        <taxon>Enterococcaceae</taxon>
        <taxon>Enterococcus</taxon>
    </lineage>
</organism>
<dbReference type="AlphaFoldDB" id="A0A242A912"/>
<dbReference type="OrthoDB" id="6586670at2"/>
<gene>
    <name evidence="2" type="ORF">A5886_002637</name>
</gene>
<sequence length="154" mass="16950">MKKALLGFFALVGVLFLASCGTGAGSQEESKTFTMDQNGVSMELVFNYSGDKVTSQTANNVMPYEAIGVSTKEEAQEVLDPIAEQYQQVQGLDYSLEYSDSEATESLTINYDELDYDSAKQLPGVSFEGNTDNGISMERTEEMLLDQGYELKEE</sequence>
<dbReference type="Pfam" id="PF06998">
    <property type="entry name" value="DUF1307"/>
    <property type="match status" value="1"/>
</dbReference>
<dbReference type="PROSITE" id="PS51257">
    <property type="entry name" value="PROKAR_LIPOPROTEIN"/>
    <property type="match status" value="1"/>
</dbReference>
<evidence type="ECO:0000313" key="2">
    <source>
        <dbReference type="EMBL" id="OTN77537.1"/>
    </source>
</evidence>